<proteinExistence type="predicted"/>
<name>A0ABP0GGF8_CLALP</name>
<gene>
    <name evidence="1" type="ORF">CVLEPA_LOCUS23121</name>
</gene>
<reference evidence="1 2" key="1">
    <citation type="submission" date="2024-02" db="EMBL/GenBank/DDBJ databases">
        <authorList>
            <person name="Daric V."/>
            <person name="Darras S."/>
        </authorList>
    </citation>
    <scope>NUCLEOTIDE SEQUENCE [LARGE SCALE GENOMIC DNA]</scope>
</reference>
<dbReference type="EMBL" id="CAWYQH010000119">
    <property type="protein sequence ID" value="CAK8690508.1"/>
    <property type="molecule type" value="Genomic_DNA"/>
</dbReference>
<dbReference type="Proteomes" id="UP001642483">
    <property type="component" value="Unassembled WGS sequence"/>
</dbReference>
<organism evidence="1 2">
    <name type="scientific">Clavelina lepadiformis</name>
    <name type="common">Light-bulb sea squirt</name>
    <name type="synonym">Ascidia lepadiformis</name>
    <dbReference type="NCBI Taxonomy" id="159417"/>
    <lineage>
        <taxon>Eukaryota</taxon>
        <taxon>Metazoa</taxon>
        <taxon>Chordata</taxon>
        <taxon>Tunicata</taxon>
        <taxon>Ascidiacea</taxon>
        <taxon>Aplousobranchia</taxon>
        <taxon>Clavelinidae</taxon>
        <taxon>Clavelina</taxon>
    </lineage>
</organism>
<sequence length="127" mass="15062">MKSMCRYRLKEMSMVWNIIIIFFHDLKKVFARLKPGDDIDDSSSLESQPNCPPGPLDRRKCRYCLTQVHCYESATGYRMRNTSCFARPTLEPLCYRADNNFSLLVFIDIFVDRHEDKLMRDYGHPRD</sequence>
<comment type="caution">
    <text evidence="1">The sequence shown here is derived from an EMBL/GenBank/DDBJ whole genome shotgun (WGS) entry which is preliminary data.</text>
</comment>
<accession>A0ABP0GGF8</accession>
<protein>
    <submittedName>
        <fullName evidence="1">Uncharacterized protein</fullName>
    </submittedName>
</protein>
<keyword evidence="2" id="KW-1185">Reference proteome</keyword>
<evidence type="ECO:0000313" key="2">
    <source>
        <dbReference type="Proteomes" id="UP001642483"/>
    </source>
</evidence>
<evidence type="ECO:0000313" key="1">
    <source>
        <dbReference type="EMBL" id="CAK8690508.1"/>
    </source>
</evidence>